<dbReference type="EMBL" id="CAADFK010000209">
    <property type="protein sequence ID" value="VFK20386.1"/>
    <property type="molecule type" value="Genomic_DNA"/>
</dbReference>
<evidence type="ECO:0000256" key="1">
    <source>
        <dbReference type="SAM" id="MobiDB-lite"/>
    </source>
</evidence>
<name>A0A450WTJ0_9GAMM</name>
<sequence length="124" mass="13910">MPAGTRKVYVKLPDPPPPPTSFWRCGIRFTHVWRAVEVSEEEFETLMAEGMLKASRTRPPDFEAGEGDGGDGGEETLRVRIGRGGPDSLSRCGFAFTRRWREVTVNEAEEACIRQEAALEVKER</sequence>
<dbReference type="SUPFAM" id="SSF160059">
    <property type="entry name" value="PriA/YqbF domain"/>
    <property type="match status" value="1"/>
</dbReference>
<reference evidence="2" key="1">
    <citation type="submission" date="2019-02" db="EMBL/GenBank/DDBJ databases">
        <authorList>
            <person name="Gruber-Vodicka R. H."/>
            <person name="Seah K. B. B."/>
        </authorList>
    </citation>
    <scope>NUCLEOTIDE SEQUENCE</scope>
    <source>
        <strain evidence="2">BECK_S313</strain>
    </source>
</reference>
<feature type="region of interest" description="Disordered" evidence="1">
    <location>
        <begin position="54"/>
        <end position="82"/>
    </location>
</feature>
<accession>A0A450WTJ0</accession>
<feature type="compositionally biased region" description="Acidic residues" evidence="1">
    <location>
        <begin position="63"/>
        <end position="74"/>
    </location>
</feature>
<proteinExistence type="predicted"/>
<evidence type="ECO:0000313" key="2">
    <source>
        <dbReference type="EMBL" id="VFK20386.1"/>
    </source>
</evidence>
<protein>
    <submittedName>
        <fullName evidence="2">Uncharacterized protein</fullName>
    </submittedName>
</protein>
<dbReference type="AlphaFoldDB" id="A0A450WTJ0"/>
<organism evidence="2">
    <name type="scientific">Candidatus Kentrum sp. LPFa</name>
    <dbReference type="NCBI Taxonomy" id="2126335"/>
    <lineage>
        <taxon>Bacteria</taxon>
        <taxon>Pseudomonadati</taxon>
        <taxon>Pseudomonadota</taxon>
        <taxon>Gammaproteobacteria</taxon>
        <taxon>Candidatus Kentrum</taxon>
    </lineage>
</organism>
<gene>
    <name evidence="2" type="ORF">BECKLPF1236B_GA0070989_12098</name>
</gene>